<evidence type="ECO:0000256" key="2">
    <source>
        <dbReference type="ARBA" id="ARBA00006275"/>
    </source>
</evidence>
<evidence type="ECO:0000256" key="4">
    <source>
        <dbReference type="ARBA" id="ARBA00023136"/>
    </source>
</evidence>
<keyword evidence="3" id="KW-0732">Signal</keyword>
<dbReference type="InterPro" id="IPR012944">
    <property type="entry name" value="SusD_RagB_dom"/>
</dbReference>
<evidence type="ECO:0000256" key="5">
    <source>
        <dbReference type="ARBA" id="ARBA00023237"/>
    </source>
</evidence>
<dbReference type="Proteomes" id="UP000192276">
    <property type="component" value="Unassembled WGS sequence"/>
</dbReference>
<protein>
    <submittedName>
        <fullName evidence="8">Carbohydrate-binding protein SusD</fullName>
    </submittedName>
</protein>
<evidence type="ECO:0000256" key="3">
    <source>
        <dbReference type="ARBA" id="ARBA00022729"/>
    </source>
</evidence>
<keyword evidence="5" id="KW-0998">Cell outer membrane</keyword>
<sequence>MKRIYIPFLLLAVIVTAGTITGCKKEFLEKPKGGDVTVDTIFHTQRQAQYAVADMYGWCMPTGFTMNNSADSREDVLTDQVHLLLPGAAWVAGNLNYQYYIAGGMAPTYSIDRGPITQRGNTGGTAFSSWYKSIRKANLVLKNIDKVTDAPDEWKTDVKGQALFCRAMAHYSAFRLYGGIPIVSDVLAGEGRILIPRSSVQAVVDTLVEWCDLAAAMLPAVRPTNDYGKITSVAALALKARILLYAASPLYNTPDNMKAAVAGARFNDERDAVLCYPSYSKDRWKRAADAAKAVIDAAAAGGVYLYNTGKPATTVKTDNYAGLGDYEAVCNNVFGTTGAYGNPEMILVNTYNQNDPNRNGWADWGRYNFSKVRQMGWGAKNNVPVEFLQMYEKRDGTQWTAAASGTDFKAYFEGLNLDPRAYSSLAYAGQWYNSGKAFLPYYKAAADGTYAKGALVDDTNAGDGTGSAVECSKFVARVDNNNDNHFAWPVFRLAEFYLSYAEALNEFAGPSAEAFQYLNLIRQRAGMPDKDAAMVPDQAAFRTAIQNERSVELAFEDHRYNDLHRWLTAHLVLNQAFRGFTVTASTNGVTPKPTNPFLNWSLVSYGSRTFPVKYYYVPFPYSEISMRYLGNEGWDGQNPGW</sequence>
<dbReference type="GO" id="GO:0009279">
    <property type="term" value="C:cell outer membrane"/>
    <property type="evidence" value="ECO:0007669"/>
    <property type="project" value="UniProtKB-SubCell"/>
</dbReference>
<evidence type="ECO:0000256" key="1">
    <source>
        <dbReference type="ARBA" id="ARBA00004442"/>
    </source>
</evidence>
<dbReference type="EMBL" id="LWBP01000187">
    <property type="protein sequence ID" value="OQP58779.1"/>
    <property type="molecule type" value="Genomic_DNA"/>
</dbReference>
<keyword evidence="9" id="KW-1185">Reference proteome</keyword>
<gene>
    <name evidence="8" type="ORF">A4R26_22715</name>
</gene>
<comment type="similarity">
    <text evidence="2">Belongs to the SusD family.</text>
</comment>
<proteinExistence type="inferred from homology"/>
<dbReference type="STRING" id="550983.A4R26_22715"/>
<dbReference type="SUPFAM" id="SSF48452">
    <property type="entry name" value="TPR-like"/>
    <property type="match status" value="1"/>
</dbReference>
<dbReference type="RefSeq" id="WP_081165159.1">
    <property type="nucleotide sequence ID" value="NZ_LWBP01000187.1"/>
</dbReference>
<feature type="domain" description="SusD-like N-terminal" evidence="7">
    <location>
        <begin position="120"/>
        <end position="244"/>
    </location>
</feature>
<feature type="domain" description="RagB/SusD" evidence="6">
    <location>
        <begin position="343"/>
        <end position="641"/>
    </location>
</feature>
<reference evidence="9" key="1">
    <citation type="submission" date="2016-04" db="EMBL/GenBank/DDBJ databases">
        <authorList>
            <person name="Chen L."/>
            <person name="Zhuang W."/>
            <person name="Wang G."/>
        </authorList>
    </citation>
    <scope>NUCLEOTIDE SEQUENCE [LARGE SCALE GENOMIC DNA]</scope>
    <source>
        <strain evidence="9">208</strain>
    </source>
</reference>
<dbReference type="PROSITE" id="PS51257">
    <property type="entry name" value="PROKAR_LIPOPROTEIN"/>
    <property type="match status" value="1"/>
</dbReference>
<dbReference type="AlphaFoldDB" id="A0A1V9FK87"/>
<dbReference type="InterPro" id="IPR011990">
    <property type="entry name" value="TPR-like_helical_dom_sf"/>
</dbReference>
<comment type="caution">
    <text evidence="8">The sequence shown here is derived from an EMBL/GenBank/DDBJ whole genome shotgun (WGS) entry which is preliminary data.</text>
</comment>
<name>A0A1V9FK87_9BACT</name>
<dbReference type="Gene3D" id="1.25.40.390">
    <property type="match status" value="1"/>
</dbReference>
<organism evidence="8 9">
    <name type="scientific">Niastella populi</name>
    <dbReference type="NCBI Taxonomy" id="550983"/>
    <lineage>
        <taxon>Bacteria</taxon>
        <taxon>Pseudomonadati</taxon>
        <taxon>Bacteroidota</taxon>
        <taxon>Chitinophagia</taxon>
        <taxon>Chitinophagales</taxon>
        <taxon>Chitinophagaceae</taxon>
        <taxon>Niastella</taxon>
    </lineage>
</organism>
<evidence type="ECO:0000259" key="6">
    <source>
        <dbReference type="Pfam" id="PF07980"/>
    </source>
</evidence>
<evidence type="ECO:0000313" key="8">
    <source>
        <dbReference type="EMBL" id="OQP58779.1"/>
    </source>
</evidence>
<accession>A0A1V9FK87</accession>
<dbReference type="Pfam" id="PF14322">
    <property type="entry name" value="SusD-like_3"/>
    <property type="match status" value="1"/>
</dbReference>
<keyword evidence="4" id="KW-0472">Membrane</keyword>
<dbReference type="Pfam" id="PF07980">
    <property type="entry name" value="SusD_RagB"/>
    <property type="match status" value="1"/>
</dbReference>
<dbReference type="OrthoDB" id="5694214at2"/>
<dbReference type="InterPro" id="IPR033985">
    <property type="entry name" value="SusD-like_N"/>
</dbReference>
<evidence type="ECO:0000313" key="9">
    <source>
        <dbReference type="Proteomes" id="UP000192276"/>
    </source>
</evidence>
<evidence type="ECO:0000259" key="7">
    <source>
        <dbReference type="Pfam" id="PF14322"/>
    </source>
</evidence>
<comment type="subcellular location">
    <subcellularLocation>
        <location evidence="1">Cell outer membrane</location>
    </subcellularLocation>
</comment>